<evidence type="ECO:0000313" key="4">
    <source>
        <dbReference type="EMBL" id="CAJ1948349.1"/>
    </source>
</evidence>
<feature type="region of interest" description="Disordered" evidence="1">
    <location>
        <begin position="348"/>
        <end position="380"/>
    </location>
</feature>
<feature type="region of interest" description="Disordered" evidence="1">
    <location>
        <begin position="22"/>
        <end position="139"/>
    </location>
</feature>
<accession>A0AAD2PU65</accession>
<dbReference type="InterPro" id="IPR053019">
    <property type="entry name" value="GATA_zinc_finger"/>
</dbReference>
<sequence>MLLLLVVLTAVLSNHFAAALLPSQTSNPSSSPSSSSSILHSSPSNTNSLQRRRQPYPHNNQNNNNNNKWELFVAAASEPRTNEDTSSSASSSTAPSKTKKIPPPKAKTTNNNNNNNGNKKNNINHNNNSNNNNNNKKRVNYSNVRNKPWQADFKTSIRTQGKIKKAYSTRYKTRTLKAKEILKALLTTHPTQVNAANVICALTYSAKSLGTSQISTDLQLRSMLFQAFDILSKMVHKGLLNTRQLCNACWAIAKHYDRDHELLPKAPEAVALSDEGAIGTAVQINILDEPSPLEQSQILLEDTLDDIARQLTDILNGELEGHYEAWQKPAQVGEICMASWAYGKLRHRKKPPGWQDPPQTGRLANRNNNNHNNNNHNHNPNADVITFESWTSIGGTSTSFDGGSTSSSTSGGPVSTFIDNDVTNALFDAFAAALCDPSMSKLILPDESQTEPQHSEVSRLKDCSWSELANLGWSFAAHGSCKSEQSQTLLQKLAQETSRRLHFGGSLTEHLLTRDLAQLIWALGTTQADNYRLADDLVILVEDLSNEYLKLNSPRASFSRAARPLKTWSCPDLVQVTLGMAHSRIDEQPLLQAIYKENNHRLVECEVEDASVPHHHRKCFHPWEVSVLLWAQARLYLKEEQGEDFEDFVANAPGYILSAIAKGQSLQSVGIGPQEQANIVWSLTVLEEHQSSTAIKLIQKIFQEAAESLEENQSIQLEHAHQLWQAYFIMEEESPEAVSNVPTWFSKYLEKKWTLEKAKLKISSARHRSISQCLQLMGVDHRNEHDEDIDVAIVVKQNALWTHETQAEGQSEDDLSLAVEFDGPNHFAREKTDEDGRMLAQPRALGHSVLKYRLLKKQGWTVVRIPYFEFDKIPFWASMERQRYLQRKLKTHGNLKFSESDVSEYSAMSPNRKSRFD</sequence>
<feature type="compositionally biased region" description="Low complexity" evidence="1">
    <location>
        <begin position="22"/>
        <end position="48"/>
    </location>
</feature>
<dbReference type="Pfam" id="PF08373">
    <property type="entry name" value="RAP"/>
    <property type="match status" value="1"/>
</dbReference>
<feature type="chain" id="PRO_5042186507" description="RAP domain-containing protein" evidence="2">
    <location>
        <begin position="20"/>
        <end position="917"/>
    </location>
</feature>
<dbReference type="Proteomes" id="UP001295423">
    <property type="component" value="Unassembled WGS sequence"/>
</dbReference>
<dbReference type="PANTHER" id="PTHR23353">
    <property type="entry name" value="RAB-GAP/TBC-RELATED"/>
    <property type="match status" value="1"/>
</dbReference>
<name>A0AAD2PU65_9STRA</name>
<dbReference type="InterPro" id="IPR013584">
    <property type="entry name" value="RAP"/>
</dbReference>
<feature type="compositionally biased region" description="Low complexity" evidence="1">
    <location>
        <begin position="86"/>
        <end position="96"/>
    </location>
</feature>
<gene>
    <name evidence="4" type="ORF">CYCCA115_LOCUS11572</name>
</gene>
<comment type="caution">
    <text evidence="4">The sequence shown here is derived from an EMBL/GenBank/DDBJ whole genome shotgun (WGS) entry which is preliminary data.</text>
</comment>
<proteinExistence type="predicted"/>
<evidence type="ECO:0000256" key="2">
    <source>
        <dbReference type="SAM" id="SignalP"/>
    </source>
</evidence>
<dbReference type="PROSITE" id="PS51286">
    <property type="entry name" value="RAP"/>
    <property type="match status" value="1"/>
</dbReference>
<feature type="domain" description="RAP" evidence="3">
    <location>
        <begin position="817"/>
        <end position="887"/>
    </location>
</feature>
<dbReference type="PANTHER" id="PTHR23353:SF23">
    <property type="entry name" value="PROTEIN HAIRLESS"/>
    <property type="match status" value="1"/>
</dbReference>
<evidence type="ECO:0000259" key="3">
    <source>
        <dbReference type="PROSITE" id="PS51286"/>
    </source>
</evidence>
<feature type="signal peptide" evidence="2">
    <location>
        <begin position="1"/>
        <end position="19"/>
    </location>
</feature>
<feature type="compositionally biased region" description="Low complexity" evidence="1">
    <location>
        <begin position="106"/>
        <end position="139"/>
    </location>
</feature>
<keyword evidence="5" id="KW-1185">Reference proteome</keyword>
<evidence type="ECO:0000313" key="5">
    <source>
        <dbReference type="Proteomes" id="UP001295423"/>
    </source>
</evidence>
<dbReference type="AlphaFoldDB" id="A0AAD2PU65"/>
<reference evidence="4" key="1">
    <citation type="submission" date="2023-08" db="EMBL/GenBank/DDBJ databases">
        <authorList>
            <person name="Audoor S."/>
            <person name="Bilcke G."/>
        </authorList>
    </citation>
    <scope>NUCLEOTIDE SEQUENCE</scope>
</reference>
<keyword evidence="2" id="KW-0732">Signal</keyword>
<dbReference type="EMBL" id="CAKOGP040001747">
    <property type="protein sequence ID" value="CAJ1948349.1"/>
    <property type="molecule type" value="Genomic_DNA"/>
</dbReference>
<protein>
    <recommendedName>
        <fullName evidence="3">RAP domain-containing protein</fullName>
    </recommendedName>
</protein>
<dbReference type="SMART" id="SM00952">
    <property type="entry name" value="RAP"/>
    <property type="match status" value="1"/>
</dbReference>
<feature type="compositionally biased region" description="Low complexity" evidence="1">
    <location>
        <begin position="365"/>
        <end position="380"/>
    </location>
</feature>
<evidence type="ECO:0000256" key="1">
    <source>
        <dbReference type="SAM" id="MobiDB-lite"/>
    </source>
</evidence>
<organism evidence="4 5">
    <name type="scientific">Cylindrotheca closterium</name>
    <dbReference type="NCBI Taxonomy" id="2856"/>
    <lineage>
        <taxon>Eukaryota</taxon>
        <taxon>Sar</taxon>
        <taxon>Stramenopiles</taxon>
        <taxon>Ochrophyta</taxon>
        <taxon>Bacillariophyta</taxon>
        <taxon>Bacillariophyceae</taxon>
        <taxon>Bacillariophycidae</taxon>
        <taxon>Bacillariales</taxon>
        <taxon>Bacillariaceae</taxon>
        <taxon>Cylindrotheca</taxon>
    </lineage>
</organism>